<proteinExistence type="predicted"/>
<evidence type="ECO:0000256" key="1">
    <source>
        <dbReference type="SAM" id="MobiDB-lite"/>
    </source>
</evidence>
<keyword evidence="4" id="KW-1185">Reference proteome</keyword>
<dbReference type="EMBL" id="KI894032">
    <property type="protein sequence ID" value="OBR84232.1"/>
    <property type="molecule type" value="Genomic_DNA"/>
</dbReference>
<reference evidence="3" key="3">
    <citation type="submission" date="2024-02" db="EMBL/GenBank/DDBJ databases">
        <title>Comparative genomics of Cryptococcus and Kwoniella reveals pathogenesis evolution and contrasting modes of karyotype evolution via chromosome fusion or intercentromeric recombination.</title>
        <authorList>
            <person name="Coelho M.A."/>
            <person name="David-Palma M."/>
            <person name="Shea T."/>
            <person name="Bowers K."/>
            <person name="McGinley-Smith S."/>
            <person name="Mohammad A.W."/>
            <person name="Gnirke A."/>
            <person name="Yurkov A.M."/>
            <person name="Nowrousian M."/>
            <person name="Sun S."/>
            <person name="Cuomo C.A."/>
            <person name="Heitman J."/>
        </authorList>
    </citation>
    <scope>NUCLEOTIDE SEQUENCE</scope>
    <source>
        <strain evidence="3">CBS 10117</strain>
    </source>
</reference>
<dbReference type="AlphaFoldDB" id="A0A1A6A2E3"/>
<evidence type="ECO:0000313" key="4">
    <source>
        <dbReference type="Proteomes" id="UP000078595"/>
    </source>
</evidence>
<name>A0A1A6A2E3_9TREE</name>
<dbReference type="KEGG" id="kdj:28968788"/>
<feature type="compositionally biased region" description="Low complexity" evidence="1">
    <location>
        <begin position="1"/>
        <end position="22"/>
    </location>
</feature>
<feature type="region of interest" description="Disordered" evidence="1">
    <location>
        <begin position="1"/>
        <end position="25"/>
    </location>
</feature>
<organism evidence="2">
    <name type="scientific">Kwoniella dejecticola CBS 10117</name>
    <dbReference type="NCBI Taxonomy" id="1296121"/>
    <lineage>
        <taxon>Eukaryota</taxon>
        <taxon>Fungi</taxon>
        <taxon>Dikarya</taxon>
        <taxon>Basidiomycota</taxon>
        <taxon>Agaricomycotina</taxon>
        <taxon>Tremellomycetes</taxon>
        <taxon>Tremellales</taxon>
        <taxon>Cryptococcaceae</taxon>
        <taxon>Kwoniella</taxon>
    </lineage>
</organism>
<reference evidence="2" key="1">
    <citation type="submission" date="2013-07" db="EMBL/GenBank/DDBJ databases">
        <title>The Genome Sequence of Cryptococcus dejecticola CBS10117.</title>
        <authorList>
            <consortium name="The Broad Institute Genome Sequencing Platform"/>
            <person name="Cuomo C."/>
            <person name="Litvintseva A."/>
            <person name="Chen Y."/>
            <person name="Heitman J."/>
            <person name="Sun S."/>
            <person name="Springer D."/>
            <person name="Dromer F."/>
            <person name="Young S.K."/>
            <person name="Zeng Q."/>
            <person name="Gargeya S."/>
            <person name="Fitzgerald M."/>
            <person name="Abouelleil A."/>
            <person name="Alvarado L."/>
            <person name="Berlin A.M."/>
            <person name="Chapman S.B."/>
            <person name="Dewar J."/>
            <person name="Goldberg J."/>
            <person name="Griggs A."/>
            <person name="Gujja S."/>
            <person name="Hansen M."/>
            <person name="Howarth C."/>
            <person name="Imamovic A."/>
            <person name="Larimer J."/>
            <person name="McCowan C."/>
            <person name="Murphy C."/>
            <person name="Pearson M."/>
            <person name="Priest M."/>
            <person name="Roberts A."/>
            <person name="Saif S."/>
            <person name="Shea T."/>
            <person name="Sykes S."/>
            <person name="Wortman J."/>
            <person name="Nusbaum C."/>
            <person name="Birren B."/>
        </authorList>
    </citation>
    <scope>NUCLEOTIDE SEQUENCE [LARGE SCALE GENOMIC DNA]</scope>
    <source>
        <strain evidence="2">CBS 10117</strain>
    </source>
</reference>
<reference evidence="3" key="2">
    <citation type="submission" date="2013-07" db="EMBL/GenBank/DDBJ databases">
        <authorList>
            <consortium name="The Broad Institute Genome Sequencing Platform"/>
            <person name="Cuomo C."/>
            <person name="Litvintseva A."/>
            <person name="Chen Y."/>
            <person name="Heitman J."/>
            <person name="Sun S."/>
            <person name="Springer D."/>
            <person name="Dromer F."/>
            <person name="Young S.K."/>
            <person name="Zeng Q."/>
            <person name="Gargeya S."/>
            <person name="Fitzgerald M."/>
            <person name="Abouelleil A."/>
            <person name="Alvarado L."/>
            <person name="Berlin A.M."/>
            <person name="Chapman S.B."/>
            <person name="Dewar J."/>
            <person name="Goldberg J."/>
            <person name="Griggs A."/>
            <person name="Gujja S."/>
            <person name="Hansen M."/>
            <person name="Howarth C."/>
            <person name="Imamovic A."/>
            <person name="Larimer J."/>
            <person name="McCowan C."/>
            <person name="Murphy C."/>
            <person name="Pearson M."/>
            <person name="Priest M."/>
            <person name="Roberts A."/>
            <person name="Saif S."/>
            <person name="Shea T."/>
            <person name="Sykes S."/>
            <person name="Wortman J."/>
            <person name="Nusbaum C."/>
            <person name="Birren B."/>
        </authorList>
    </citation>
    <scope>NUCLEOTIDE SEQUENCE</scope>
    <source>
        <strain evidence="3">CBS 10117</strain>
    </source>
</reference>
<dbReference type="RefSeq" id="XP_018262074.1">
    <property type="nucleotide sequence ID" value="XM_018408383.1"/>
</dbReference>
<protein>
    <submittedName>
        <fullName evidence="2">Uncharacterized protein</fullName>
    </submittedName>
</protein>
<accession>A0A1A6A2E3</accession>
<gene>
    <name evidence="2" type="ORF">I303_05089</name>
    <name evidence="3" type="ORF">I303_105469</name>
</gene>
<evidence type="ECO:0000313" key="3">
    <source>
        <dbReference type="EMBL" id="WWC62871.1"/>
    </source>
</evidence>
<dbReference type="VEuPathDB" id="FungiDB:I303_05089"/>
<dbReference type="GeneID" id="28968788"/>
<evidence type="ECO:0000313" key="2">
    <source>
        <dbReference type="EMBL" id="OBR84232.1"/>
    </source>
</evidence>
<dbReference type="EMBL" id="CP144535">
    <property type="protein sequence ID" value="WWC62871.1"/>
    <property type="molecule type" value="Genomic_DNA"/>
</dbReference>
<sequence length="239" mass="27589">MFQLSRSTGIAISSPSSSGTTRYQTILPDPTVRDVFAKKPGQRPEEGTTFEEIVTEDDGMKYRVRHTSIHHDTLTLTLTLTPTPTSCWPFSVISSWFASNDQSIQRKVDHRVTMTTEVIMPPGSNKVYHVYSGPDRGQMRENDDYKRWLEQTELNFELDNQEPLNKYGRIVEEKEYDDYEAGKAEGTFDHMEIMMFRKGDQHEYRNYNTGGTWEACTAIRRDDCINLERRKTSKQAVPA</sequence>
<dbReference type="Proteomes" id="UP000078595">
    <property type="component" value="Chromosome 6"/>
</dbReference>